<reference evidence="3" key="1">
    <citation type="submission" date="2020-08" db="EMBL/GenBank/DDBJ databases">
        <title>Novel species isolated from subtropical streams in China.</title>
        <authorList>
            <person name="Lu H."/>
        </authorList>
    </citation>
    <scope>NUCLEOTIDE SEQUENCE</scope>
    <source>
        <strain evidence="3">CY7W</strain>
    </source>
</reference>
<evidence type="ECO:0000313" key="3">
    <source>
        <dbReference type="EMBL" id="MBC3935121.1"/>
    </source>
</evidence>
<comment type="caution">
    <text evidence="3">The sequence shown here is derived from an EMBL/GenBank/DDBJ whole genome shotgun (WGS) entry which is preliminary data.</text>
</comment>
<evidence type="ECO:0000256" key="2">
    <source>
        <dbReference type="SAM" id="Phobius"/>
    </source>
</evidence>
<feature type="transmembrane region" description="Helical" evidence="2">
    <location>
        <begin position="28"/>
        <end position="48"/>
    </location>
</feature>
<name>A0A923KZH8_9BURK</name>
<accession>A0A923KZH8</accession>
<evidence type="ECO:0000313" key="4">
    <source>
        <dbReference type="Proteomes" id="UP000612361"/>
    </source>
</evidence>
<sequence>MAKRPLRHHPLLSAKLTVRQEQSWHARIALLALVTVLVLALLYVAFVMGKRSVSAVGPGGISVLQLQEQITELSNERDQLRQQTNTIDSKLNIDRSMQKELMDQVKTLTADNQKLKDDLAFFESFMQAGTGPDGVAVQNLKAELVAPGQLRYRALLVQGVKKSSEFSGEMQLTLNLVQAGKPVTMLFPDPKSGDAAKLKLSFKHYQRMEGVIPLPEDVTVKSVQVRVLEHGQQRAQQTINLST</sequence>
<organism evidence="3 4">
    <name type="scientific">Undibacterium rugosum</name>
    <dbReference type="NCBI Taxonomy" id="2762291"/>
    <lineage>
        <taxon>Bacteria</taxon>
        <taxon>Pseudomonadati</taxon>
        <taxon>Pseudomonadota</taxon>
        <taxon>Betaproteobacteria</taxon>
        <taxon>Burkholderiales</taxon>
        <taxon>Oxalobacteraceae</taxon>
        <taxon>Undibacterium</taxon>
    </lineage>
</organism>
<evidence type="ECO:0000256" key="1">
    <source>
        <dbReference type="SAM" id="Coils"/>
    </source>
</evidence>
<keyword evidence="4" id="KW-1185">Reference proteome</keyword>
<dbReference type="Pfam" id="PF20567">
    <property type="entry name" value="DUF6776"/>
    <property type="match status" value="1"/>
</dbReference>
<keyword evidence="2" id="KW-0812">Transmembrane</keyword>
<dbReference type="RefSeq" id="WP_186880719.1">
    <property type="nucleotide sequence ID" value="NZ_JACOGG010000006.1"/>
</dbReference>
<proteinExistence type="predicted"/>
<dbReference type="Proteomes" id="UP000612361">
    <property type="component" value="Unassembled WGS sequence"/>
</dbReference>
<dbReference type="AlphaFoldDB" id="A0A923KZH8"/>
<protein>
    <submittedName>
        <fullName evidence="3">Uncharacterized protein</fullName>
    </submittedName>
</protein>
<dbReference type="EMBL" id="JACOGG010000006">
    <property type="protein sequence ID" value="MBC3935121.1"/>
    <property type="molecule type" value="Genomic_DNA"/>
</dbReference>
<keyword evidence="2" id="KW-0472">Membrane</keyword>
<keyword evidence="2" id="KW-1133">Transmembrane helix</keyword>
<feature type="coiled-coil region" evidence="1">
    <location>
        <begin position="63"/>
        <end position="118"/>
    </location>
</feature>
<dbReference type="InterPro" id="IPR046703">
    <property type="entry name" value="DUF6776"/>
</dbReference>
<gene>
    <name evidence="3" type="ORF">H8K47_07110</name>
</gene>
<keyword evidence="1" id="KW-0175">Coiled coil</keyword>